<dbReference type="AlphaFoldDB" id="A0A9K3KKQ9"/>
<keyword evidence="5" id="KW-0902">Two-component regulatory system</keyword>
<evidence type="ECO:0000256" key="5">
    <source>
        <dbReference type="ARBA" id="ARBA00023012"/>
    </source>
</evidence>
<reference evidence="9" key="2">
    <citation type="submission" date="2021-04" db="EMBL/GenBank/DDBJ databases">
        <authorList>
            <person name="Podell S."/>
        </authorList>
    </citation>
    <scope>NUCLEOTIDE SEQUENCE</scope>
    <source>
        <strain evidence="9">Hildebrandi</strain>
    </source>
</reference>
<proteinExistence type="predicted"/>
<dbReference type="PANTHER" id="PTHR43711:SF26">
    <property type="entry name" value="SENSOR HISTIDINE KINASE RCSC"/>
    <property type="match status" value="1"/>
</dbReference>
<dbReference type="EC" id="2.7.13.3" evidence="2"/>
<dbReference type="OrthoDB" id="56797at2759"/>
<feature type="region of interest" description="Disordered" evidence="6">
    <location>
        <begin position="247"/>
        <end position="275"/>
    </location>
</feature>
<feature type="compositionally biased region" description="Basic residues" evidence="6">
    <location>
        <begin position="1"/>
        <end position="11"/>
    </location>
</feature>
<feature type="domain" description="Signal transduction histidine kinase dimerisation/phosphoacceptor" evidence="8">
    <location>
        <begin position="655"/>
        <end position="715"/>
    </location>
</feature>
<accession>A0A9K3KKQ9</accession>
<dbReference type="SMART" id="SM00388">
    <property type="entry name" value="HisKA"/>
    <property type="match status" value="1"/>
</dbReference>
<dbReference type="InterPro" id="IPR003661">
    <property type="entry name" value="HisK_dim/P_dom"/>
</dbReference>
<evidence type="ECO:0000256" key="1">
    <source>
        <dbReference type="ARBA" id="ARBA00000085"/>
    </source>
</evidence>
<evidence type="ECO:0000256" key="3">
    <source>
        <dbReference type="ARBA" id="ARBA00022679"/>
    </source>
</evidence>
<feature type="compositionally biased region" description="Acidic residues" evidence="6">
    <location>
        <begin position="253"/>
        <end position="267"/>
    </location>
</feature>
<evidence type="ECO:0000313" key="10">
    <source>
        <dbReference type="Proteomes" id="UP000693970"/>
    </source>
</evidence>
<feature type="compositionally biased region" description="Low complexity" evidence="6">
    <location>
        <begin position="57"/>
        <end position="70"/>
    </location>
</feature>
<evidence type="ECO:0000313" key="9">
    <source>
        <dbReference type="EMBL" id="KAG7345121.1"/>
    </source>
</evidence>
<evidence type="ECO:0000256" key="2">
    <source>
        <dbReference type="ARBA" id="ARBA00012438"/>
    </source>
</evidence>
<dbReference type="EMBL" id="JAGRRH010000022">
    <property type="protein sequence ID" value="KAG7345121.1"/>
    <property type="molecule type" value="Genomic_DNA"/>
</dbReference>
<dbReference type="InterPro" id="IPR050736">
    <property type="entry name" value="Sensor_HK_Regulatory"/>
</dbReference>
<gene>
    <name evidence="9" type="ORF">IV203_032652</name>
</gene>
<keyword evidence="7" id="KW-0812">Transmembrane</keyword>
<feature type="compositionally biased region" description="Low complexity" evidence="6">
    <location>
        <begin position="119"/>
        <end position="130"/>
    </location>
</feature>
<name>A0A9K3KKQ9_9STRA</name>
<feature type="transmembrane region" description="Helical" evidence="7">
    <location>
        <begin position="617"/>
        <end position="641"/>
    </location>
</feature>
<evidence type="ECO:0000256" key="7">
    <source>
        <dbReference type="SAM" id="Phobius"/>
    </source>
</evidence>
<feature type="region of interest" description="Disordered" evidence="6">
    <location>
        <begin position="117"/>
        <end position="174"/>
    </location>
</feature>
<dbReference type="Pfam" id="PF00512">
    <property type="entry name" value="HisKA"/>
    <property type="match status" value="1"/>
</dbReference>
<feature type="region of interest" description="Disordered" evidence="6">
    <location>
        <begin position="1"/>
        <end position="30"/>
    </location>
</feature>
<dbReference type="Proteomes" id="UP000693970">
    <property type="component" value="Unassembled WGS sequence"/>
</dbReference>
<dbReference type="CDD" id="cd00082">
    <property type="entry name" value="HisKA"/>
    <property type="match status" value="1"/>
</dbReference>
<keyword evidence="4 9" id="KW-0418">Kinase</keyword>
<keyword evidence="7" id="KW-0472">Membrane</keyword>
<protein>
    <recommendedName>
        <fullName evidence="2">histidine kinase</fullName>
        <ecNumber evidence="2">2.7.13.3</ecNumber>
    </recommendedName>
</protein>
<keyword evidence="3" id="KW-0808">Transferase</keyword>
<keyword evidence="7" id="KW-1133">Transmembrane helix</keyword>
<keyword evidence="10" id="KW-1185">Reference proteome</keyword>
<reference evidence="9" key="1">
    <citation type="journal article" date="2021" name="Sci. Rep.">
        <title>Diploid genomic architecture of Nitzschia inconspicua, an elite biomass production diatom.</title>
        <authorList>
            <person name="Oliver A."/>
            <person name="Podell S."/>
            <person name="Pinowska A."/>
            <person name="Traller J.C."/>
            <person name="Smith S.R."/>
            <person name="McClure R."/>
            <person name="Beliaev A."/>
            <person name="Bohutskyi P."/>
            <person name="Hill E.A."/>
            <person name="Rabines A."/>
            <person name="Zheng H."/>
            <person name="Allen L.Z."/>
            <person name="Kuo A."/>
            <person name="Grigoriev I.V."/>
            <person name="Allen A.E."/>
            <person name="Hazlebeck D."/>
            <person name="Allen E.E."/>
        </authorList>
    </citation>
    <scope>NUCLEOTIDE SEQUENCE</scope>
    <source>
        <strain evidence="9">Hildebrandi</strain>
    </source>
</reference>
<evidence type="ECO:0000259" key="8">
    <source>
        <dbReference type="SMART" id="SM00388"/>
    </source>
</evidence>
<feature type="compositionally biased region" description="Acidic residues" evidence="6">
    <location>
        <begin position="148"/>
        <end position="159"/>
    </location>
</feature>
<dbReference type="GO" id="GO:0000155">
    <property type="term" value="F:phosphorelay sensor kinase activity"/>
    <property type="evidence" value="ECO:0007669"/>
    <property type="project" value="InterPro"/>
</dbReference>
<dbReference type="PANTHER" id="PTHR43711">
    <property type="entry name" value="TWO-COMPONENT HISTIDINE KINASE"/>
    <property type="match status" value="1"/>
</dbReference>
<comment type="catalytic activity">
    <reaction evidence="1">
        <text>ATP + protein L-histidine = ADP + protein N-phospho-L-histidine.</text>
        <dbReference type="EC" id="2.7.13.3"/>
    </reaction>
</comment>
<organism evidence="9 10">
    <name type="scientific">Nitzschia inconspicua</name>
    <dbReference type="NCBI Taxonomy" id="303405"/>
    <lineage>
        <taxon>Eukaryota</taxon>
        <taxon>Sar</taxon>
        <taxon>Stramenopiles</taxon>
        <taxon>Ochrophyta</taxon>
        <taxon>Bacillariophyta</taxon>
        <taxon>Bacillariophyceae</taxon>
        <taxon>Bacillariophycidae</taxon>
        <taxon>Bacillariales</taxon>
        <taxon>Bacillariaceae</taxon>
        <taxon>Nitzschia</taxon>
    </lineage>
</organism>
<sequence length="796" mass="89663">MPRRHNKKTKSSRAQLPSFGGGGSNNNNGDYVGKGSLQIIHNQTIDHVLKDERQRRAAALGQQQQQQQQQNDRRRRPFSLRTQLLHSLLRERQSYEAYQRTERRRRQGFLPMTDSAITQQPSSQQQQQQPIRKHPPGFLIRYDRDKDDQDMDDNDDIIDSNDQVKASKNNHHRVPPTLHALSLQVLSHYLIDYVNAMGHEALQSALSLLPPESLTELSIFVSSSHGMTDQLAVVLGRQGHIDRLCLRAKPQSEEQDTSDDDDDDDDNVANVSSGHPLSTLTLTDRGLLALIMMTPSRCSHMGKHDNNDDEEEDYANVLEDWEDGIADDIDQDDVITNAWDHPQNNDNTTGTILPSSVGINIKLRRLELLDCQHLSAPVVLQLMGRCAGITHLSLAGSFVRNPQDGLDLLTELPHVLPNLQVLDVTRCPWLTTSLLSNLVGDYHRLWMEGPRTYPTSPKVFAQYGNVTTGTAEYHVLQRLWIWKPDPEKEFEDGQAHDTTGENTWGGKDESPFFLPTISPNFTTSLHWEDAVNSIVPDYVNGLTCVISTDTTSFTYEIRLGGNIELISDGDLHHIRFDDKGNSVVLTEIQTEADTNAVYVLTVYPTAAMFQTFSTKSAWAVALSFFGVIFLCTMLFLLYDFLMRLEAAQRKLILDMKRRFVRFISHEIRTPLNTLCIGLELLERELRKETSKAGGDAAMAGSILNDMLNYDEVETKTLELETEEPSVNVPATDMEINNLCVIVDEMLLGQVFRNVISNALKFTPTDGTINVSVTLIFDGLRDTDDMLLSGRRVSKDS</sequence>
<evidence type="ECO:0000256" key="4">
    <source>
        <dbReference type="ARBA" id="ARBA00022777"/>
    </source>
</evidence>
<evidence type="ECO:0000256" key="6">
    <source>
        <dbReference type="SAM" id="MobiDB-lite"/>
    </source>
</evidence>
<feature type="region of interest" description="Disordered" evidence="6">
    <location>
        <begin position="55"/>
        <end position="78"/>
    </location>
</feature>
<comment type="caution">
    <text evidence="9">The sequence shown here is derived from an EMBL/GenBank/DDBJ whole genome shotgun (WGS) entry which is preliminary data.</text>
</comment>